<comment type="caution">
    <text evidence="2">The sequence shown here is derived from an EMBL/GenBank/DDBJ whole genome shotgun (WGS) entry which is preliminary data.</text>
</comment>
<sequence length="261" mass="30170">MQKRWPALCRLQQGSTRQHLCQTNCLNYALQTCSIVALTHSNFSKENMVPAKPERTLIATVSIRALLRQACKRLEMSDPIYRLVKNHVPKGRLACRHLVSLVPPNSDTAVVVPSRIAFDQSESYDDATRLGVRRLCRLLGGYVDDYSHDQYHLWRKRFNNLGRDYVAMEARLEELKQQNEQLRRQASFGSSEPQPTCDGGLTASSTDVVSTGRVRKKRYTEAEFNGDRRCLHRLQLRCLRNMAEWRRRPTDLSRIGRQNRN</sequence>
<evidence type="ECO:0000256" key="1">
    <source>
        <dbReference type="SAM" id="MobiDB-lite"/>
    </source>
</evidence>
<keyword evidence="3" id="KW-1185">Reference proteome</keyword>
<proteinExistence type="predicted"/>
<dbReference type="EMBL" id="JASCZI010152512">
    <property type="protein sequence ID" value="MED6176256.1"/>
    <property type="molecule type" value="Genomic_DNA"/>
</dbReference>
<gene>
    <name evidence="2" type="ORF">PIB30_086358</name>
</gene>
<accession>A0ABU6VSS8</accession>
<dbReference type="Proteomes" id="UP001341840">
    <property type="component" value="Unassembled WGS sequence"/>
</dbReference>
<reference evidence="2 3" key="1">
    <citation type="journal article" date="2023" name="Plants (Basel)">
        <title>Bridging the Gap: Combining Genomics and Transcriptomics Approaches to Understand Stylosanthes scabra, an Orphan Legume from the Brazilian Caatinga.</title>
        <authorList>
            <person name="Ferreira-Neto J.R.C."/>
            <person name="da Silva M.D."/>
            <person name="Binneck E."/>
            <person name="de Melo N.F."/>
            <person name="da Silva R.H."/>
            <person name="de Melo A.L.T.M."/>
            <person name="Pandolfi V."/>
            <person name="Bustamante F.O."/>
            <person name="Brasileiro-Vidal A.C."/>
            <person name="Benko-Iseppon A.M."/>
        </authorList>
    </citation>
    <scope>NUCLEOTIDE SEQUENCE [LARGE SCALE GENOMIC DNA]</scope>
    <source>
        <tissue evidence="2">Leaves</tissue>
    </source>
</reference>
<feature type="non-terminal residue" evidence="2">
    <location>
        <position position="261"/>
    </location>
</feature>
<feature type="region of interest" description="Disordered" evidence="1">
    <location>
        <begin position="181"/>
        <end position="209"/>
    </location>
</feature>
<protein>
    <submittedName>
        <fullName evidence="2">Uncharacterized protein</fullName>
    </submittedName>
</protein>
<evidence type="ECO:0000313" key="2">
    <source>
        <dbReference type="EMBL" id="MED6176256.1"/>
    </source>
</evidence>
<name>A0ABU6VSS8_9FABA</name>
<organism evidence="2 3">
    <name type="scientific">Stylosanthes scabra</name>
    <dbReference type="NCBI Taxonomy" id="79078"/>
    <lineage>
        <taxon>Eukaryota</taxon>
        <taxon>Viridiplantae</taxon>
        <taxon>Streptophyta</taxon>
        <taxon>Embryophyta</taxon>
        <taxon>Tracheophyta</taxon>
        <taxon>Spermatophyta</taxon>
        <taxon>Magnoliopsida</taxon>
        <taxon>eudicotyledons</taxon>
        <taxon>Gunneridae</taxon>
        <taxon>Pentapetalae</taxon>
        <taxon>rosids</taxon>
        <taxon>fabids</taxon>
        <taxon>Fabales</taxon>
        <taxon>Fabaceae</taxon>
        <taxon>Papilionoideae</taxon>
        <taxon>50 kb inversion clade</taxon>
        <taxon>dalbergioids sensu lato</taxon>
        <taxon>Dalbergieae</taxon>
        <taxon>Pterocarpus clade</taxon>
        <taxon>Stylosanthes</taxon>
    </lineage>
</organism>
<evidence type="ECO:0000313" key="3">
    <source>
        <dbReference type="Proteomes" id="UP001341840"/>
    </source>
</evidence>